<dbReference type="KEGG" id="dai:Desaci_4664"/>
<protein>
    <submittedName>
        <fullName evidence="1">Uncharacterized protein</fullName>
    </submittedName>
</protein>
<reference evidence="1 2" key="1">
    <citation type="journal article" date="2012" name="J. Bacteriol.">
        <title>Complete genome sequences of Desulfosporosinus orientis DSM765T, Desulfosporosinus youngiae DSM17734T, Desulfosporosinus meridiei DSM13257T, and Desulfosporosinus acidiphilus DSM22704T.</title>
        <authorList>
            <person name="Pester M."/>
            <person name="Brambilla E."/>
            <person name="Alazard D."/>
            <person name="Rattei T."/>
            <person name="Weinmaier T."/>
            <person name="Han J."/>
            <person name="Lucas S."/>
            <person name="Lapidus A."/>
            <person name="Cheng J.F."/>
            <person name="Goodwin L."/>
            <person name="Pitluck S."/>
            <person name="Peters L."/>
            <person name="Ovchinnikova G."/>
            <person name="Teshima H."/>
            <person name="Detter J.C."/>
            <person name="Han C.S."/>
            <person name="Tapia R."/>
            <person name="Land M.L."/>
            <person name="Hauser L."/>
            <person name="Kyrpides N.C."/>
            <person name="Ivanova N.N."/>
            <person name="Pagani I."/>
            <person name="Huntmann M."/>
            <person name="Wei C.L."/>
            <person name="Davenport K.W."/>
            <person name="Daligault H."/>
            <person name="Chain P.S."/>
            <person name="Chen A."/>
            <person name="Mavromatis K."/>
            <person name="Markowitz V."/>
            <person name="Szeto E."/>
            <person name="Mikhailova N."/>
            <person name="Pati A."/>
            <person name="Wagner M."/>
            <person name="Woyke T."/>
            <person name="Ollivier B."/>
            <person name="Klenk H.P."/>
            <person name="Spring S."/>
            <person name="Loy A."/>
        </authorList>
    </citation>
    <scope>NUCLEOTIDE SEQUENCE [LARGE SCALE GENOMIC DNA]</scope>
    <source>
        <strain evidence="2">DSM 22704 / JCM 16185 / SJ4</strain>
    </source>
</reference>
<evidence type="ECO:0000313" key="2">
    <source>
        <dbReference type="Proteomes" id="UP000002892"/>
    </source>
</evidence>
<keyword evidence="2" id="KW-1185">Reference proteome</keyword>
<dbReference type="Proteomes" id="UP000002892">
    <property type="component" value="Chromosome"/>
</dbReference>
<gene>
    <name evidence="1" type="ordered locus">Desaci_4664</name>
</gene>
<sequence>MPPVFLLWPERIIRLITLPKHQFTKAAKRPLVTTISGRAYRHTATFDAYSCSVD</sequence>
<dbReference type="AlphaFoldDB" id="I4DCH5"/>
<dbReference type="STRING" id="646529.Desaci_4664"/>
<dbReference type="HOGENOM" id="CLU_3042671_0_0_9"/>
<organism evidence="1 2">
    <name type="scientific">Desulfosporosinus acidiphilus (strain DSM 22704 / JCM 16185 / SJ4)</name>
    <dbReference type="NCBI Taxonomy" id="646529"/>
    <lineage>
        <taxon>Bacteria</taxon>
        <taxon>Bacillati</taxon>
        <taxon>Bacillota</taxon>
        <taxon>Clostridia</taxon>
        <taxon>Eubacteriales</taxon>
        <taxon>Desulfitobacteriaceae</taxon>
        <taxon>Desulfosporosinus</taxon>
    </lineage>
</organism>
<evidence type="ECO:0000313" key="1">
    <source>
        <dbReference type="EMBL" id="AFM43499.1"/>
    </source>
</evidence>
<accession>I4DCH5</accession>
<dbReference type="EMBL" id="CP003639">
    <property type="protein sequence ID" value="AFM43499.1"/>
    <property type="molecule type" value="Genomic_DNA"/>
</dbReference>
<name>I4DCH5_DESAJ</name>
<proteinExistence type="predicted"/>